<evidence type="ECO:0000313" key="6">
    <source>
        <dbReference type="EMBL" id="TNV68664.1"/>
    </source>
</evidence>
<keyword evidence="7" id="KW-1185">Reference proteome</keyword>
<comment type="similarity">
    <text evidence="2 4">Belongs to the peptidase S26 family.</text>
</comment>
<sequence length="190" mass="21932">MSISSRRWKVNIMHISTIMAMLRTRTDLDQSFLYISLIIAAVFAAGLVRKHLFFLIVVQSDSMYPALRSKDWGVTLRIHDAMDIKRGDILVFYSAELKDRLVKRVIGLPHDQIVCEQDGAVYINGKRLDEPYLNQTDGKRSEYRVPAGKYFLMGDNRAHSYDSRSFLEPFISEKAIQGRLIFSLVPFRKI</sequence>
<dbReference type="NCBIfam" id="TIGR02227">
    <property type="entry name" value="sigpep_I_bact"/>
    <property type="match status" value="1"/>
</dbReference>
<feature type="active site" evidence="3">
    <location>
        <position position="62"/>
    </location>
</feature>
<dbReference type="PANTHER" id="PTHR43390:SF1">
    <property type="entry name" value="CHLOROPLAST PROCESSING PEPTIDASE"/>
    <property type="match status" value="1"/>
</dbReference>
<keyword evidence="4" id="KW-0472">Membrane</keyword>
<evidence type="ECO:0000256" key="2">
    <source>
        <dbReference type="ARBA" id="ARBA00009370"/>
    </source>
</evidence>
<feature type="domain" description="Peptidase S26" evidence="5">
    <location>
        <begin position="34"/>
        <end position="183"/>
    </location>
</feature>
<dbReference type="InterPro" id="IPR019533">
    <property type="entry name" value="Peptidase_S26"/>
</dbReference>
<dbReference type="Proteomes" id="UP000313395">
    <property type="component" value="Unassembled WGS sequence"/>
</dbReference>
<dbReference type="CDD" id="cd06530">
    <property type="entry name" value="S26_SPase_I"/>
    <property type="match status" value="1"/>
</dbReference>
<dbReference type="Gene3D" id="2.10.109.10">
    <property type="entry name" value="Umud Fragment, subunit A"/>
    <property type="match status" value="1"/>
</dbReference>
<comment type="caution">
    <text evidence="6">The sequence shown here is derived from an EMBL/GenBank/DDBJ whole genome shotgun (WGS) entry which is preliminary data.</text>
</comment>
<keyword evidence="4" id="KW-0645">Protease</keyword>
<keyword evidence="4" id="KW-1133">Transmembrane helix</keyword>
<accession>A0A5C5E8V1</accession>
<keyword evidence="4" id="KW-0812">Transmembrane</keyword>
<evidence type="ECO:0000256" key="4">
    <source>
        <dbReference type="RuleBase" id="RU362042"/>
    </source>
</evidence>
<dbReference type="Pfam" id="PF10502">
    <property type="entry name" value="Peptidase_S26"/>
    <property type="match status" value="1"/>
</dbReference>
<dbReference type="EMBL" id="VENO01000003">
    <property type="protein sequence ID" value="TNV68664.1"/>
    <property type="molecule type" value="Genomic_DNA"/>
</dbReference>
<feature type="active site" evidence="3">
    <location>
        <position position="103"/>
    </location>
</feature>
<name>A0A5C5E8V1_9LACT</name>
<dbReference type="GO" id="GO:0004252">
    <property type="term" value="F:serine-type endopeptidase activity"/>
    <property type="evidence" value="ECO:0007669"/>
    <property type="project" value="InterPro"/>
</dbReference>
<dbReference type="SUPFAM" id="SSF51306">
    <property type="entry name" value="LexA/Signal peptidase"/>
    <property type="match status" value="1"/>
</dbReference>
<evidence type="ECO:0000256" key="3">
    <source>
        <dbReference type="PIRSR" id="PIRSR600223-1"/>
    </source>
</evidence>
<reference evidence="6 7" key="1">
    <citation type="submission" date="2019-06" db="EMBL/GenBank/DDBJ databases">
        <title>Description Trichococcus psychrophilus sp. nov., isolated from a cold spring, by genomic and phenotypic analyses.</title>
        <authorList>
            <person name="Zakharyuk A."/>
        </authorList>
    </citation>
    <scope>NUCLEOTIDE SEQUENCE [LARGE SCALE GENOMIC DNA]</scope>
    <source>
        <strain evidence="6 7">SKBG</strain>
    </source>
</reference>
<gene>
    <name evidence="6" type="primary">lepB</name>
    <name evidence="6" type="ORF">FHK04_10730</name>
</gene>
<evidence type="ECO:0000259" key="5">
    <source>
        <dbReference type="Pfam" id="PF10502"/>
    </source>
</evidence>
<dbReference type="GO" id="GO:0006465">
    <property type="term" value="P:signal peptide processing"/>
    <property type="evidence" value="ECO:0007669"/>
    <property type="project" value="InterPro"/>
</dbReference>
<organism evidence="6 7">
    <name type="scientific">Trichococcus shcherbakoviae subsp. psychrophilus</name>
    <dbReference type="NCBI Taxonomy" id="2585775"/>
    <lineage>
        <taxon>Bacteria</taxon>
        <taxon>Bacillati</taxon>
        <taxon>Bacillota</taxon>
        <taxon>Bacilli</taxon>
        <taxon>Lactobacillales</taxon>
        <taxon>Carnobacteriaceae</taxon>
        <taxon>Trichococcus</taxon>
    </lineage>
</organism>
<dbReference type="PANTHER" id="PTHR43390">
    <property type="entry name" value="SIGNAL PEPTIDASE I"/>
    <property type="match status" value="1"/>
</dbReference>
<dbReference type="GO" id="GO:0009003">
    <property type="term" value="F:signal peptidase activity"/>
    <property type="evidence" value="ECO:0007669"/>
    <property type="project" value="UniProtKB-EC"/>
</dbReference>
<feature type="transmembrane region" description="Helical" evidence="4">
    <location>
        <begin position="31"/>
        <end position="48"/>
    </location>
</feature>
<comment type="catalytic activity">
    <reaction evidence="4">
        <text>Cleavage of hydrophobic, N-terminal signal or leader sequences from secreted and periplasmic proteins.</text>
        <dbReference type="EC" id="3.4.21.89"/>
    </reaction>
</comment>
<dbReference type="InterPro" id="IPR036286">
    <property type="entry name" value="LexA/Signal_pep-like_sf"/>
</dbReference>
<dbReference type="EC" id="3.4.21.89" evidence="4"/>
<protein>
    <recommendedName>
        <fullName evidence="4">Signal peptidase I</fullName>
        <ecNumber evidence="4">3.4.21.89</ecNumber>
    </recommendedName>
</protein>
<dbReference type="AlphaFoldDB" id="A0A5C5E8V1"/>
<proteinExistence type="inferred from homology"/>
<dbReference type="InterPro" id="IPR000223">
    <property type="entry name" value="Pept_S26A_signal_pept_1"/>
</dbReference>
<comment type="subcellular location">
    <subcellularLocation>
        <location evidence="1">Cell membrane</location>
        <topology evidence="1">Single-pass type II membrane protein</topology>
    </subcellularLocation>
    <subcellularLocation>
        <location evidence="4">Membrane</location>
        <topology evidence="4">Single-pass type II membrane protein</topology>
    </subcellularLocation>
</comment>
<evidence type="ECO:0000313" key="7">
    <source>
        <dbReference type="Proteomes" id="UP000313395"/>
    </source>
</evidence>
<dbReference type="PRINTS" id="PR00727">
    <property type="entry name" value="LEADERPTASE"/>
</dbReference>
<dbReference type="GO" id="GO:0005886">
    <property type="term" value="C:plasma membrane"/>
    <property type="evidence" value="ECO:0007669"/>
    <property type="project" value="UniProtKB-SubCell"/>
</dbReference>
<keyword evidence="4 6" id="KW-0378">Hydrolase</keyword>
<evidence type="ECO:0000256" key="1">
    <source>
        <dbReference type="ARBA" id="ARBA00004401"/>
    </source>
</evidence>